<evidence type="ECO:0000256" key="2">
    <source>
        <dbReference type="ARBA" id="ARBA00022448"/>
    </source>
</evidence>
<keyword evidence="6" id="KW-0378">Hydrolase</keyword>
<dbReference type="PROSITE" id="PS00211">
    <property type="entry name" value="ABC_TRANSPORTER_1"/>
    <property type="match status" value="1"/>
</dbReference>
<dbReference type="PROSITE" id="PS50893">
    <property type="entry name" value="ABC_TRANSPORTER_2"/>
    <property type="match status" value="1"/>
</dbReference>
<comment type="similarity">
    <text evidence="1">Belongs to the ABC transporter superfamily.</text>
</comment>
<evidence type="ECO:0000259" key="5">
    <source>
        <dbReference type="PROSITE" id="PS50893"/>
    </source>
</evidence>
<dbReference type="RefSeq" id="WP_209945850.1">
    <property type="nucleotide sequence ID" value="NZ_JAGGJU010000007.1"/>
</dbReference>
<proteinExistence type="inferred from homology"/>
<keyword evidence="7" id="KW-1185">Reference proteome</keyword>
<sequence length="270" mass="29679">MKFPSLPKVFASAKGPKPDDTAPRLDRTRYDGTLIAHGLTKSYNSRRVVNGVSMVVRRGEAVGLLGPNGAGKTTCFYMITGLVPVDEGMIAIDGNEVTGMPMYRRARLGVGYLPQEASIFRGLTVEQNIRAVLEVHEHDKKAREAKLDELLEEFHIEKLRNSAAVALSGGERRRLEIARALATNPTFMLLDEPFAGVDPISVSDIQNLVRHLTARGIGVLITDHNVRETLGLIDRAYIIHAGEVLTHGRADEVVSNADVRRLYLGDKFSL</sequence>
<dbReference type="SMART" id="SM00382">
    <property type="entry name" value="AAA"/>
    <property type="match status" value="1"/>
</dbReference>
<accession>A0ABS4E029</accession>
<evidence type="ECO:0000256" key="4">
    <source>
        <dbReference type="ARBA" id="ARBA00022840"/>
    </source>
</evidence>
<keyword evidence="4 6" id="KW-0067">ATP-binding</keyword>
<keyword evidence="3" id="KW-0547">Nucleotide-binding</keyword>
<dbReference type="EC" id="3.6.3.-" evidence="6"/>
<dbReference type="EMBL" id="JAGGJU010000007">
    <property type="protein sequence ID" value="MBP1851278.1"/>
    <property type="molecule type" value="Genomic_DNA"/>
</dbReference>
<name>A0ABS4E029_9HYPH</name>
<dbReference type="InterPro" id="IPR051120">
    <property type="entry name" value="ABC_AA/LPS_Transport"/>
</dbReference>
<keyword evidence="2" id="KW-0813">Transport</keyword>
<dbReference type="Proteomes" id="UP000759443">
    <property type="component" value="Unassembled WGS sequence"/>
</dbReference>
<dbReference type="InterPro" id="IPR017871">
    <property type="entry name" value="ABC_transporter-like_CS"/>
</dbReference>
<dbReference type="CDD" id="cd03218">
    <property type="entry name" value="ABC_YhbG"/>
    <property type="match status" value="1"/>
</dbReference>
<dbReference type="InterPro" id="IPR027417">
    <property type="entry name" value="P-loop_NTPase"/>
</dbReference>
<dbReference type="PANTHER" id="PTHR45772">
    <property type="entry name" value="CONSERVED COMPONENT OF ABC TRANSPORTER FOR NATURAL AMINO ACIDS-RELATED"/>
    <property type="match status" value="1"/>
</dbReference>
<dbReference type="InterPro" id="IPR030921">
    <property type="entry name" value="LPS_export_LptB"/>
</dbReference>
<evidence type="ECO:0000313" key="6">
    <source>
        <dbReference type="EMBL" id="MBP1851278.1"/>
    </source>
</evidence>
<dbReference type="PANTHER" id="PTHR45772:SF10">
    <property type="entry name" value="LIPOPOLYSACCHARIDE EXPORT SYSTEM ATP-BINDING PROTEIN LPTB"/>
    <property type="match status" value="1"/>
</dbReference>
<reference evidence="6 7" key="1">
    <citation type="submission" date="2021-03" db="EMBL/GenBank/DDBJ databases">
        <title>Genomic Encyclopedia of Type Strains, Phase IV (KMG-IV): sequencing the most valuable type-strain genomes for metagenomic binning, comparative biology and taxonomic classification.</title>
        <authorList>
            <person name="Goeker M."/>
        </authorList>
    </citation>
    <scope>NUCLEOTIDE SEQUENCE [LARGE SCALE GENOMIC DNA]</scope>
    <source>
        <strain evidence="6 7">DSM 21600</strain>
    </source>
</reference>
<gene>
    <name evidence="6" type="ORF">J2Z17_002723</name>
</gene>
<feature type="domain" description="ABC transporter" evidence="5">
    <location>
        <begin position="34"/>
        <end position="266"/>
    </location>
</feature>
<dbReference type="InterPro" id="IPR003593">
    <property type="entry name" value="AAA+_ATPase"/>
</dbReference>
<dbReference type="Pfam" id="PF00005">
    <property type="entry name" value="ABC_tran"/>
    <property type="match status" value="1"/>
</dbReference>
<evidence type="ECO:0000256" key="1">
    <source>
        <dbReference type="ARBA" id="ARBA00005417"/>
    </source>
</evidence>
<protein>
    <submittedName>
        <fullName evidence="6">Lipopolysaccharide export system ATP-binding protein</fullName>
        <ecNumber evidence="6">3.6.3.-</ecNumber>
    </submittedName>
</protein>
<evidence type="ECO:0000256" key="3">
    <source>
        <dbReference type="ARBA" id="ARBA00022741"/>
    </source>
</evidence>
<dbReference type="SUPFAM" id="SSF52540">
    <property type="entry name" value="P-loop containing nucleoside triphosphate hydrolases"/>
    <property type="match status" value="1"/>
</dbReference>
<dbReference type="InterPro" id="IPR003439">
    <property type="entry name" value="ABC_transporter-like_ATP-bd"/>
</dbReference>
<dbReference type="GO" id="GO:0005524">
    <property type="term" value="F:ATP binding"/>
    <property type="evidence" value="ECO:0007669"/>
    <property type="project" value="UniProtKB-KW"/>
</dbReference>
<dbReference type="Gene3D" id="3.40.50.300">
    <property type="entry name" value="P-loop containing nucleotide triphosphate hydrolases"/>
    <property type="match status" value="1"/>
</dbReference>
<dbReference type="NCBIfam" id="TIGR04406">
    <property type="entry name" value="LPS_export_lptB"/>
    <property type="match status" value="1"/>
</dbReference>
<dbReference type="GO" id="GO:0016787">
    <property type="term" value="F:hydrolase activity"/>
    <property type="evidence" value="ECO:0007669"/>
    <property type="project" value="UniProtKB-KW"/>
</dbReference>
<organism evidence="6 7">
    <name type="scientific">Rhizobium halophytocola</name>
    <dbReference type="NCBI Taxonomy" id="735519"/>
    <lineage>
        <taxon>Bacteria</taxon>
        <taxon>Pseudomonadati</taxon>
        <taxon>Pseudomonadota</taxon>
        <taxon>Alphaproteobacteria</taxon>
        <taxon>Hyphomicrobiales</taxon>
        <taxon>Rhizobiaceae</taxon>
        <taxon>Rhizobium/Agrobacterium group</taxon>
        <taxon>Rhizobium</taxon>
    </lineage>
</organism>
<comment type="caution">
    <text evidence="6">The sequence shown here is derived from an EMBL/GenBank/DDBJ whole genome shotgun (WGS) entry which is preliminary data.</text>
</comment>
<evidence type="ECO:0000313" key="7">
    <source>
        <dbReference type="Proteomes" id="UP000759443"/>
    </source>
</evidence>